<feature type="transmembrane region" description="Helical" evidence="1">
    <location>
        <begin position="118"/>
        <end position="141"/>
    </location>
</feature>
<name>A0A3A8MZ70_9BACT</name>
<protein>
    <submittedName>
        <fullName evidence="2">Uncharacterized protein</fullName>
    </submittedName>
</protein>
<keyword evidence="3" id="KW-1185">Reference proteome</keyword>
<evidence type="ECO:0000313" key="3">
    <source>
        <dbReference type="Proteomes" id="UP000273405"/>
    </source>
</evidence>
<feature type="transmembrane region" description="Helical" evidence="1">
    <location>
        <begin position="56"/>
        <end position="75"/>
    </location>
</feature>
<evidence type="ECO:0000313" key="2">
    <source>
        <dbReference type="EMBL" id="RKH37538.1"/>
    </source>
</evidence>
<accession>A0A3A8MZ70</accession>
<keyword evidence="1" id="KW-0472">Membrane</keyword>
<keyword evidence="1" id="KW-0812">Transmembrane</keyword>
<evidence type="ECO:0000256" key="1">
    <source>
        <dbReference type="SAM" id="Phobius"/>
    </source>
</evidence>
<dbReference type="EMBL" id="RAWG01000236">
    <property type="protein sequence ID" value="RKH37538.1"/>
    <property type="molecule type" value="Genomic_DNA"/>
</dbReference>
<keyword evidence="1" id="KW-1133">Transmembrane helix</keyword>
<dbReference type="OrthoDB" id="5516794at2"/>
<dbReference type="Proteomes" id="UP000273405">
    <property type="component" value="Unassembled WGS sequence"/>
</dbReference>
<dbReference type="AlphaFoldDB" id="A0A3A8MZ70"/>
<reference evidence="3" key="1">
    <citation type="submission" date="2018-09" db="EMBL/GenBank/DDBJ databases">
        <authorList>
            <person name="Livingstone P.G."/>
            <person name="Whitworth D.E."/>
        </authorList>
    </citation>
    <scope>NUCLEOTIDE SEQUENCE [LARGE SCALE GENOMIC DNA]</scope>
    <source>
        <strain evidence="3">CA040B</strain>
    </source>
</reference>
<gene>
    <name evidence="2" type="ORF">D7X12_29245</name>
</gene>
<dbReference type="RefSeq" id="WP_120628542.1">
    <property type="nucleotide sequence ID" value="NZ_RAWG01000236.1"/>
</dbReference>
<proteinExistence type="predicted"/>
<feature type="transmembrane region" description="Helical" evidence="1">
    <location>
        <begin position="153"/>
        <end position="174"/>
    </location>
</feature>
<organism evidence="2 3">
    <name type="scientific">Corallococcus sicarius</name>
    <dbReference type="NCBI Taxonomy" id="2316726"/>
    <lineage>
        <taxon>Bacteria</taxon>
        <taxon>Pseudomonadati</taxon>
        <taxon>Myxococcota</taxon>
        <taxon>Myxococcia</taxon>
        <taxon>Myxococcales</taxon>
        <taxon>Cystobacterineae</taxon>
        <taxon>Myxococcaceae</taxon>
        <taxon>Corallococcus</taxon>
    </lineage>
</organism>
<comment type="caution">
    <text evidence="2">The sequence shown here is derived from an EMBL/GenBank/DDBJ whole genome shotgun (WGS) entry which is preliminary data.</text>
</comment>
<sequence length="233" mass="25009">MLPASHMMRRWLLATAGVLTALGMGVEVAASALGTRRLAPLVEFLSLSYERNLPTWYASGLLLACALVLAGIARAAGLTHEPARRHWWALAVLFAYISLDESVGLHEHLGGLLSLGGVLYFTWVVPAAVAVVLGGLAFLPFLARLSSRRRAQFIVAGALYVGGALIMELPLGWWTERHGNDNLVYALIDHLEEALELVGASLFLAALVEELGERVVLTAREEAAHGTSPASPR</sequence>
<feature type="transmembrane region" description="Helical" evidence="1">
    <location>
        <begin position="87"/>
        <end position="106"/>
    </location>
</feature>